<proteinExistence type="predicted"/>
<dbReference type="Proteomes" id="UP000027073">
    <property type="component" value="Unassembled WGS sequence"/>
</dbReference>
<dbReference type="VEuPathDB" id="FungiDB:PLEOSDRAFT_1087261"/>
<gene>
    <name evidence="2" type="ORF">PLEOSDRAFT_1087261</name>
</gene>
<organism evidence="2 3">
    <name type="scientific">Pleurotus ostreatus (strain PC15)</name>
    <name type="common">Oyster mushroom</name>
    <dbReference type="NCBI Taxonomy" id="1137138"/>
    <lineage>
        <taxon>Eukaryota</taxon>
        <taxon>Fungi</taxon>
        <taxon>Dikarya</taxon>
        <taxon>Basidiomycota</taxon>
        <taxon>Agaricomycotina</taxon>
        <taxon>Agaricomycetes</taxon>
        <taxon>Agaricomycetidae</taxon>
        <taxon>Agaricales</taxon>
        <taxon>Pleurotineae</taxon>
        <taxon>Pleurotaceae</taxon>
        <taxon>Pleurotus</taxon>
    </lineage>
</organism>
<keyword evidence="1" id="KW-0472">Membrane</keyword>
<accession>A0A067N3X5</accession>
<sequence>MALVSTEANQLPDMPPSVIFITSSATILVEERTESLILGYKSCAKVLIAEWCPDNYVLMVGTAQCTVPLFSLGFDVIEERLAFDEANLSVSMSVPLGDVEMPDLVATFNLPKEVLFRLEFKSAIMFLLFRHYVCLRTLPNCPTLKGDEAEAILDFFGTIHRAQYPGLPRSFAIKPPLGLCLPPAILGTAFAVGAAFGLVYALFLKR</sequence>
<dbReference type="OrthoDB" id="3019062at2759"/>
<dbReference type="EMBL" id="KL198014">
    <property type="protein sequence ID" value="KDQ22718.1"/>
    <property type="molecule type" value="Genomic_DNA"/>
</dbReference>
<dbReference type="HOGENOM" id="CLU_1332418_0_0_1"/>
<protein>
    <submittedName>
        <fullName evidence="2">Uncharacterized protein</fullName>
    </submittedName>
</protein>
<evidence type="ECO:0000256" key="1">
    <source>
        <dbReference type="SAM" id="Phobius"/>
    </source>
</evidence>
<evidence type="ECO:0000313" key="2">
    <source>
        <dbReference type="EMBL" id="KDQ22718.1"/>
    </source>
</evidence>
<dbReference type="AlphaFoldDB" id="A0A067N3X5"/>
<keyword evidence="1" id="KW-0812">Transmembrane</keyword>
<feature type="transmembrane region" description="Helical" evidence="1">
    <location>
        <begin position="184"/>
        <end position="204"/>
    </location>
</feature>
<name>A0A067N3X5_PLEO1</name>
<reference evidence="3" key="1">
    <citation type="journal article" date="2014" name="Proc. Natl. Acad. Sci. U.S.A.">
        <title>Extensive sampling of basidiomycete genomes demonstrates inadequacy of the white-rot/brown-rot paradigm for wood decay fungi.</title>
        <authorList>
            <person name="Riley R."/>
            <person name="Salamov A.A."/>
            <person name="Brown D.W."/>
            <person name="Nagy L.G."/>
            <person name="Floudas D."/>
            <person name="Held B.W."/>
            <person name="Levasseur A."/>
            <person name="Lombard V."/>
            <person name="Morin E."/>
            <person name="Otillar R."/>
            <person name="Lindquist E.A."/>
            <person name="Sun H."/>
            <person name="LaButti K.M."/>
            <person name="Schmutz J."/>
            <person name="Jabbour D."/>
            <person name="Luo H."/>
            <person name="Baker S.E."/>
            <person name="Pisabarro A.G."/>
            <person name="Walton J.D."/>
            <person name="Blanchette R.A."/>
            <person name="Henrissat B."/>
            <person name="Martin F."/>
            <person name="Cullen D."/>
            <person name="Hibbett D.S."/>
            <person name="Grigoriev I.V."/>
        </authorList>
    </citation>
    <scope>NUCLEOTIDE SEQUENCE [LARGE SCALE GENOMIC DNA]</scope>
    <source>
        <strain evidence="3">PC15</strain>
    </source>
</reference>
<evidence type="ECO:0000313" key="3">
    <source>
        <dbReference type="Proteomes" id="UP000027073"/>
    </source>
</evidence>
<keyword evidence="1" id="KW-1133">Transmembrane helix</keyword>
<dbReference type="InParanoid" id="A0A067N3X5"/>